<evidence type="ECO:0000313" key="3">
    <source>
        <dbReference type="EMBL" id="QJY49750.1"/>
    </source>
</evidence>
<dbReference type="PROSITE" id="PS50937">
    <property type="entry name" value="HTH_MERR_2"/>
    <property type="match status" value="1"/>
</dbReference>
<dbReference type="GO" id="GO:0003700">
    <property type="term" value="F:DNA-binding transcription factor activity"/>
    <property type="evidence" value="ECO:0007669"/>
    <property type="project" value="InterPro"/>
</dbReference>
<dbReference type="EMBL" id="CP053564">
    <property type="protein sequence ID" value="QJY49750.1"/>
    <property type="molecule type" value="Genomic_DNA"/>
</dbReference>
<evidence type="ECO:0000259" key="2">
    <source>
        <dbReference type="PROSITE" id="PS50937"/>
    </source>
</evidence>
<dbReference type="InterPro" id="IPR009061">
    <property type="entry name" value="DNA-bd_dom_put_sf"/>
</dbReference>
<name>A0A6M6JR27_9PSEU</name>
<dbReference type="Pfam" id="PF13411">
    <property type="entry name" value="MerR_1"/>
    <property type="match status" value="1"/>
</dbReference>
<evidence type="ECO:0000313" key="4">
    <source>
        <dbReference type="Proteomes" id="UP000505377"/>
    </source>
</evidence>
<dbReference type="SMART" id="SM00422">
    <property type="entry name" value="HTH_MERR"/>
    <property type="match status" value="1"/>
</dbReference>
<dbReference type="Proteomes" id="UP000505377">
    <property type="component" value="Chromosome"/>
</dbReference>
<evidence type="ECO:0000256" key="1">
    <source>
        <dbReference type="ARBA" id="ARBA00023125"/>
    </source>
</evidence>
<dbReference type="PANTHER" id="PTHR30204">
    <property type="entry name" value="REDOX-CYCLING DRUG-SENSING TRANSCRIPTIONAL ACTIVATOR SOXR"/>
    <property type="match status" value="1"/>
</dbReference>
<dbReference type="InterPro" id="IPR000551">
    <property type="entry name" value="MerR-type_HTH_dom"/>
</dbReference>
<dbReference type="Gene3D" id="1.10.1660.10">
    <property type="match status" value="1"/>
</dbReference>
<gene>
    <name evidence="3" type="ORF">HOP40_31585</name>
</gene>
<accession>A0A6M6JR27</accession>
<sequence length="298" mass="32189">MAPMMLTIGQLAARTGVPVRTIRFWSDEGLLPETDRSRGGYRRYDAAAAARLDLVRTLRELGLGLDDVRLVLERRRSVEEVAASHVRAIDDRIRTLRTQRAVCTLLARGPHSPRKAALMNDLARLSAARRQEMIDEFVDAAFAGTDPDAPGAGIATSMRSLPADLPDDPTTEQVEAWVELAELVSDPAFRARVREMAVAGSAAEHPPAADPAAVAEHAGPALAAGVDPASAQAREVVERIAPPGVDRAELAAAITVFADRRVERYWALLGVLNGWDPFAPTVPAFEWFAEALRAHAAE</sequence>
<dbReference type="InterPro" id="IPR047057">
    <property type="entry name" value="MerR_fam"/>
</dbReference>
<dbReference type="PRINTS" id="PR00040">
    <property type="entry name" value="HTHMERR"/>
</dbReference>
<dbReference type="PANTHER" id="PTHR30204:SF93">
    <property type="entry name" value="HTH MERR-TYPE DOMAIN-CONTAINING PROTEIN"/>
    <property type="match status" value="1"/>
</dbReference>
<keyword evidence="4" id="KW-1185">Reference proteome</keyword>
<organism evidence="3 4">
    <name type="scientific">Pseudonocardia broussonetiae</name>
    <dbReference type="NCBI Taxonomy" id="2736640"/>
    <lineage>
        <taxon>Bacteria</taxon>
        <taxon>Bacillati</taxon>
        <taxon>Actinomycetota</taxon>
        <taxon>Actinomycetes</taxon>
        <taxon>Pseudonocardiales</taxon>
        <taxon>Pseudonocardiaceae</taxon>
        <taxon>Pseudonocardia</taxon>
    </lineage>
</organism>
<dbReference type="AlphaFoldDB" id="A0A6M6JR27"/>
<keyword evidence="1" id="KW-0238">DNA-binding</keyword>
<reference evidence="3 4" key="1">
    <citation type="submission" date="2020-05" db="EMBL/GenBank/DDBJ databases">
        <authorList>
            <person name="Mo P."/>
        </authorList>
    </citation>
    <scope>NUCLEOTIDE SEQUENCE [LARGE SCALE GENOMIC DNA]</scope>
    <source>
        <strain evidence="3 4">Gen01</strain>
    </source>
</reference>
<dbReference type="GO" id="GO:0003677">
    <property type="term" value="F:DNA binding"/>
    <property type="evidence" value="ECO:0007669"/>
    <property type="project" value="UniProtKB-KW"/>
</dbReference>
<dbReference type="KEGG" id="pbro:HOP40_31585"/>
<dbReference type="SUPFAM" id="SSF46955">
    <property type="entry name" value="Putative DNA-binding domain"/>
    <property type="match status" value="1"/>
</dbReference>
<proteinExistence type="predicted"/>
<feature type="domain" description="HTH merR-type" evidence="2">
    <location>
        <begin position="5"/>
        <end position="74"/>
    </location>
</feature>
<protein>
    <submittedName>
        <fullName evidence="3">MerR family transcriptional regulator</fullName>
    </submittedName>
</protein>